<dbReference type="Pfam" id="PF06707">
    <property type="entry name" value="DUF1194"/>
    <property type="match status" value="1"/>
</dbReference>
<name>A0ABY8F7E5_9HYPH</name>
<dbReference type="EMBL" id="CP120863">
    <property type="protein sequence ID" value="WFE91423.1"/>
    <property type="molecule type" value="Genomic_DNA"/>
</dbReference>
<evidence type="ECO:0000313" key="3">
    <source>
        <dbReference type="Proteomes" id="UP001209803"/>
    </source>
</evidence>
<proteinExistence type="predicted"/>
<feature type="signal peptide" evidence="1">
    <location>
        <begin position="1"/>
        <end position="16"/>
    </location>
</feature>
<evidence type="ECO:0000256" key="1">
    <source>
        <dbReference type="SAM" id="SignalP"/>
    </source>
</evidence>
<feature type="chain" id="PRO_5045151236" evidence="1">
    <location>
        <begin position="17"/>
        <end position="242"/>
    </location>
</feature>
<accession>A0ABY8F7E5</accession>
<dbReference type="RefSeq" id="WP_265683827.1">
    <property type="nucleotide sequence ID" value="NZ_CP120863.1"/>
</dbReference>
<reference evidence="2 3" key="1">
    <citation type="submission" date="2023-03" db="EMBL/GenBank/DDBJ databases">
        <title>Roseibium porphyridii sp. nov. and Roseibium rhodosorbium sp. nov. isolated from marine algae, Porphyridium cruentum and Rhodosorus marinus, respectively.</title>
        <authorList>
            <person name="Lee M.W."/>
            <person name="Choi B.J."/>
            <person name="Lee J.K."/>
            <person name="Choi D.G."/>
            <person name="Baek J.H."/>
            <person name="Bayburt H."/>
            <person name="Kim J.M."/>
            <person name="Han D.M."/>
            <person name="Kim K.H."/>
            <person name="Jeon C.O."/>
        </authorList>
    </citation>
    <scope>NUCLEOTIDE SEQUENCE [LARGE SCALE GENOMIC DNA]</scope>
    <source>
        <strain evidence="2 3">KMA01</strain>
    </source>
</reference>
<dbReference type="Gene3D" id="3.40.50.410">
    <property type="entry name" value="von Willebrand factor, type A domain"/>
    <property type="match status" value="1"/>
</dbReference>
<evidence type="ECO:0000313" key="2">
    <source>
        <dbReference type="EMBL" id="WFE91423.1"/>
    </source>
</evidence>
<dbReference type="InterPro" id="IPR010607">
    <property type="entry name" value="DUF1194"/>
</dbReference>
<sequence>MALLVLLLFPASAAKACSLALVLAVDVSASITEEEYELQQSGIAAALKHPDVIKAIETVDGIWLHGFEWSGRYQQNTLLDWRFLYDEASVSAAGDAILATERDHREFMTSLGSALVHATDVLSTAPEHCDRQVIDVSADGINNEGDDPLVAYATHDFADVTVNALVIRKEERTFGYFVNKVITGPGAFAQPINTYEDYTEGMVRKLVREIMGLGFADLQSGDLGHAGTRSFARKPPSGDSSR</sequence>
<keyword evidence="1" id="KW-0732">Signal</keyword>
<keyword evidence="3" id="KW-1185">Reference proteome</keyword>
<gene>
    <name evidence="2" type="ORF">K1718_08705</name>
</gene>
<protein>
    <submittedName>
        <fullName evidence="2">DUF1194 domain-containing protein</fullName>
    </submittedName>
</protein>
<dbReference type="Proteomes" id="UP001209803">
    <property type="component" value="Chromosome"/>
</dbReference>
<dbReference type="InterPro" id="IPR036465">
    <property type="entry name" value="vWFA_dom_sf"/>
</dbReference>
<dbReference type="SUPFAM" id="SSF53300">
    <property type="entry name" value="vWA-like"/>
    <property type="match status" value="1"/>
</dbReference>
<organism evidence="2 3">
    <name type="scientific">Roseibium porphyridii</name>
    <dbReference type="NCBI Taxonomy" id="2866279"/>
    <lineage>
        <taxon>Bacteria</taxon>
        <taxon>Pseudomonadati</taxon>
        <taxon>Pseudomonadota</taxon>
        <taxon>Alphaproteobacteria</taxon>
        <taxon>Hyphomicrobiales</taxon>
        <taxon>Stappiaceae</taxon>
        <taxon>Roseibium</taxon>
    </lineage>
</organism>